<evidence type="ECO:0000256" key="10">
    <source>
        <dbReference type="ARBA" id="ARBA00022833"/>
    </source>
</evidence>
<reference evidence="16 17" key="1">
    <citation type="journal article" date="2023" name="Hortic Res">
        <title>Pangenome of water caltrop reveals structural variations and asymmetric subgenome divergence after allopolyploidization.</title>
        <authorList>
            <person name="Zhang X."/>
            <person name="Chen Y."/>
            <person name="Wang L."/>
            <person name="Yuan Y."/>
            <person name="Fang M."/>
            <person name="Shi L."/>
            <person name="Lu R."/>
            <person name="Comes H.P."/>
            <person name="Ma Y."/>
            <person name="Chen Y."/>
            <person name="Huang G."/>
            <person name="Zhou Y."/>
            <person name="Zheng Z."/>
            <person name="Qiu Y."/>
        </authorList>
    </citation>
    <scope>NUCLEOTIDE SEQUENCE [LARGE SCALE GENOMIC DNA]</scope>
    <source>
        <tissue evidence="16">Roots</tissue>
    </source>
</reference>
<comment type="caution">
    <text evidence="16">The sequence shown here is derived from an EMBL/GenBank/DDBJ whole genome shotgun (WGS) entry which is preliminary data.</text>
</comment>
<evidence type="ECO:0000256" key="7">
    <source>
        <dbReference type="ARBA" id="ARBA00022723"/>
    </source>
</evidence>
<dbReference type="InterPro" id="IPR013083">
    <property type="entry name" value="Znf_RING/FYVE/PHD"/>
</dbReference>
<evidence type="ECO:0000256" key="2">
    <source>
        <dbReference type="ARBA" id="ARBA00004167"/>
    </source>
</evidence>
<dbReference type="GO" id="GO:0016567">
    <property type="term" value="P:protein ubiquitination"/>
    <property type="evidence" value="ECO:0007669"/>
    <property type="project" value="InterPro"/>
</dbReference>
<dbReference type="PANTHER" id="PTHR46913">
    <property type="entry name" value="RING-H2 FINGER PROTEIN ATL16"/>
    <property type="match status" value="1"/>
</dbReference>
<dbReference type="PANTHER" id="PTHR46913:SF1">
    <property type="entry name" value="RING-H2 FINGER PROTEIN ATL16"/>
    <property type="match status" value="1"/>
</dbReference>
<evidence type="ECO:0000256" key="11">
    <source>
        <dbReference type="ARBA" id="ARBA00022989"/>
    </source>
</evidence>
<dbReference type="Gene3D" id="3.30.40.10">
    <property type="entry name" value="Zinc/RING finger domain, C3HC4 (zinc finger)"/>
    <property type="match status" value="1"/>
</dbReference>
<keyword evidence="12" id="KW-0472">Membrane</keyword>
<keyword evidence="6" id="KW-0812">Transmembrane</keyword>
<keyword evidence="8 14" id="KW-0863">Zinc-finger</keyword>
<evidence type="ECO:0000256" key="12">
    <source>
        <dbReference type="ARBA" id="ARBA00023136"/>
    </source>
</evidence>
<dbReference type="SUPFAM" id="SSF57850">
    <property type="entry name" value="RING/U-box"/>
    <property type="match status" value="1"/>
</dbReference>
<evidence type="ECO:0000313" key="16">
    <source>
        <dbReference type="EMBL" id="KAK4746782.1"/>
    </source>
</evidence>
<evidence type="ECO:0000313" key="17">
    <source>
        <dbReference type="Proteomes" id="UP001345219"/>
    </source>
</evidence>
<sequence length="159" mass="18211">MNSDMAIRQPYQVYHRQEGDRVSSLRGSRSGLECSVCLSKFEDVEILQLLPKCKHAFHIGCTDHWLERHSTCPLCRCRISPNDPSIFAYSNSMRLLTFSNRHSQRIDIEDPNSFRIFIEPEDDNDDDYEMSSSNMGIGSSSRVPITTATAMAARMRRAF</sequence>
<evidence type="ECO:0000256" key="9">
    <source>
        <dbReference type="ARBA" id="ARBA00022786"/>
    </source>
</evidence>
<dbReference type="AlphaFoldDB" id="A0AAN7JJT7"/>
<keyword evidence="9" id="KW-0833">Ubl conjugation pathway</keyword>
<dbReference type="PROSITE" id="PS50089">
    <property type="entry name" value="ZF_RING_2"/>
    <property type="match status" value="1"/>
</dbReference>
<feature type="domain" description="RING-type" evidence="15">
    <location>
        <begin position="34"/>
        <end position="76"/>
    </location>
</feature>
<evidence type="ECO:0000256" key="1">
    <source>
        <dbReference type="ARBA" id="ARBA00000900"/>
    </source>
</evidence>
<dbReference type="EC" id="2.3.2.27" evidence="4"/>
<evidence type="ECO:0000256" key="4">
    <source>
        <dbReference type="ARBA" id="ARBA00012483"/>
    </source>
</evidence>
<organism evidence="16 17">
    <name type="scientific">Trapa incisa</name>
    <dbReference type="NCBI Taxonomy" id="236973"/>
    <lineage>
        <taxon>Eukaryota</taxon>
        <taxon>Viridiplantae</taxon>
        <taxon>Streptophyta</taxon>
        <taxon>Embryophyta</taxon>
        <taxon>Tracheophyta</taxon>
        <taxon>Spermatophyta</taxon>
        <taxon>Magnoliopsida</taxon>
        <taxon>eudicotyledons</taxon>
        <taxon>Gunneridae</taxon>
        <taxon>Pentapetalae</taxon>
        <taxon>rosids</taxon>
        <taxon>malvids</taxon>
        <taxon>Myrtales</taxon>
        <taxon>Lythraceae</taxon>
        <taxon>Trapa</taxon>
    </lineage>
</organism>
<keyword evidence="7" id="KW-0479">Metal-binding</keyword>
<evidence type="ECO:0000256" key="13">
    <source>
        <dbReference type="ARBA" id="ARBA00024209"/>
    </source>
</evidence>
<evidence type="ECO:0000259" key="15">
    <source>
        <dbReference type="PROSITE" id="PS50089"/>
    </source>
</evidence>
<dbReference type="InterPro" id="IPR001841">
    <property type="entry name" value="Znf_RING"/>
</dbReference>
<dbReference type="GO" id="GO:0061630">
    <property type="term" value="F:ubiquitin protein ligase activity"/>
    <property type="evidence" value="ECO:0007669"/>
    <property type="project" value="UniProtKB-EC"/>
</dbReference>
<dbReference type="CDD" id="cd16461">
    <property type="entry name" value="RING-H2_EL5-like"/>
    <property type="match status" value="1"/>
</dbReference>
<name>A0AAN7JJT7_9MYRT</name>
<dbReference type="InterPro" id="IPR044600">
    <property type="entry name" value="ATL1/ATL16-like"/>
</dbReference>
<comment type="pathway">
    <text evidence="3">Protein modification; protein ubiquitination.</text>
</comment>
<dbReference type="Pfam" id="PF13639">
    <property type="entry name" value="zf-RING_2"/>
    <property type="match status" value="1"/>
</dbReference>
<evidence type="ECO:0000256" key="3">
    <source>
        <dbReference type="ARBA" id="ARBA00004906"/>
    </source>
</evidence>
<dbReference type="GO" id="GO:0016020">
    <property type="term" value="C:membrane"/>
    <property type="evidence" value="ECO:0007669"/>
    <property type="project" value="UniProtKB-SubCell"/>
</dbReference>
<dbReference type="GO" id="GO:0008270">
    <property type="term" value="F:zinc ion binding"/>
    <property type="evidence" value="ECO:0007669"/>
    <property type="project" value="UniProtKB-KW"/>
</dbReference>
<keyword evidence="5" id="KW-0808">Transferase</keyword>
<evidence type="ECO:0000256" key="14">
    <source>
        <dbReference type="PROSITE-ProRule" id="PRU00175"/>
    </source>
</evidence>
<gene>
    <name evidence="16" type="ORF">SAY87_025819</name>
</gene>
<keyword evidence="11" id="KW-1133">Transmembrane helix</keyword>
<comment type="similarity">
    <text evidence="13">Belongs to the RING-type zinc finger family. ATL subfamily.</text>
</comment>
<comment type="catalytic activity">
    <reaction evidence="1">
        <text>S-ubiquitinyl-[E2 ubiquitin-conjugating enzyme]-L-cysteine + [acceptor protein]-L-lysine = [E2 ubiquitin-conjugating enzyme]-L-cysteine + N(6)-ubiquitinyl-[acceptor protein]-L-lysine.</text>
        <dbReference type="EC" id="2.3.2.27"/>
    </reaction>
</comment>
<keyword evidence="10" id="KW-0862">Zinc</keyword>
<dbReference type="EMBL" id="JAXIOK010000020">
    <property type="protein sequence ID" value="KAK4746782.1"/>
    <property type="molecule type" value="Genomic_DNA"/>
</dbReference>
<accession>A0AAN7JJT7</accession>
<dbReference type="SMART" id="SM00184">
    <property type="entry name" value="RING"/>
    <property type="match status" value="1"/>
</dbReference>
<protein>
    <recommendedName>
        <fullName evidence="4">RING-type E3 ubiquitin transferase</fullName>
        <ecNumber evidence="4">2.3.2.27</ecNumber>
    </recommendedName>
</protein>
<keyword evidence="17" id="KW-1185">Reference proteome</keyword>
<comment type="subcellular location">
    <subcellularLocation>
        <location evidence="2">Membrane</location>
        <topology evidence="2">Single-pass membrane protein</topology>
    </subcellularLocation>
</comment>
<evidence type="ECO:0000256" key="8">
    <source>
        <dbReference type="ARBA" id="ARBA00022771"/>
    </source>
</evidence>
<proteinExistence type="inferred from homology"/>
<dbReference type="Proteomes" id="UP001345219">
    <property type="component" value="Chromosome 20"/>
</dbReference>
<evidence type="ECO:0000256" key="6">
    <source>
        <dbReference type="ARBA" id="ARBA00022692"/>
    </source>
</evidence>
<evidence type="ECO:0000256" key="5">
    <source>
        <dbReference type="ARBA" id="ARBA00022679"/>
    </source>
</evidence>